<reference evidence="7" key="1">
    <citation type="submission" date="2021-01" db="EMBL/GenBank/DDBJ databases">
        <authorList>
            <person name="Corre E."/>
            <person name="Pelletier E."/>
            <person name="Niang G."/>
            <person name="Scheremetjew M."/>
            <person name="Finn R."/>
            <person name="Kale V."/>
            <person name="Holt S."/>
            <person name="Cochrane G."/>
            <person name="Meng A."/>
            <person name="Brown T."/>
            <person name="Cohen L."/>
        </authorList>
    </citation>
    <scope>NUCLEOTIDE SEQUENCE</scope>
    <source>
        <strain evidence="7">CCMP1510</strain>
    </source>
</reference>
<sequence>MTTETRQEVLAAPLLADEESHGVISTNARKSSTHRVKANWLETTFVIVTSFLGAGVLSLPYSASQLGWITFSILLIFVFVGSLIASKCFNILFFAVPGAKTLSDIGAAAYGPNVERWLRIGVYVYVGGIVTIFHLTCTISLSEFVGGCSAYLGLGVSVLAFVALQLRNMHDVSQIAIIGSIAIIIPCIIFLIAFPTRGRRHDAHIAYLWPQTSTLVEKGVALMDLSFAYAGQVIFIELQSGMENARDLMKSVYTSNTLMTTTYAAVAITCYYFIGQHALRDGEPLSTKLAKGSPILKLVNALVFLHVLVAYAVEGNFLTQGILHALGKDDAITGESKTARFTWMLTTACVTIGCYCISNLIPFFSDMMSIISAVAGIGLNFTIPILLVLKLAPPKSFRTRVFGRIFIAISVLVALAGTAASAIDIANKFTLDPPFVCARR</sequence>
<organism evidence="7">
    <name type="scientific">Aureoumbra lagunensis</name>
    <dbReference type="NCBI Taxonomy" id="44058"/>
    <lineage>
        <taxon>Eukaryota</taxon>
        <taxon>Sar</taxon>
        <taxon>Stramenopiles</taxon>
        <taxon>Ochrophyta</taxon>
        <taxon>Pelagophyceae</taxon>
        <taxon>Pelagomonadales</taxon>
        <taxon>Aureoumbra</taxon>
    </lineage>
</organism>
<name>A0A7S3NPD2_9STRA</name>
<dbReference type="EMBL" id="HBIJ01021910">
    <property type="protein sequence ID" value="CAE0373438.1"/>
    <property type="molecule type" value="Transcribed_RNA"/>
</dbReference>
<feature type="transmembrane region" description="Helical" evidence="5">
    <location>
        <begin position="401"/>
        <end position="423"/>
    </location>
</feature>
<keyword evidence="2 5" id="KW-0812">Transmembrane</keyword>
<evidence type="ECO:0000259" key="6">
    <source>
        <dbReference type="Pfam" id="PF01490"/>
    </source>
</evidence>
<feature type="transmembrane region" description="Helical" evidence="5">
    <location>
        <begin position="341"/>
        <end position="361"/>
    </location>
</feature>
<keyword evidence="3 5" id="KW-1133">Transmembrane helix</keyword>
<evidence type="ECO:0000313" key="7">
    <source>
        <dbReference type="EMBL" id="CAE0373438.1"/>
    </source>
</evidence>
<dbReference type="PANTHER" id="PTHR22950">
    <property type="entry name" value="AMINO ACID TRANSPORTER"/>
    <property type="match status" value="1"/>
</dbReference>
<dbReference type="GO" id="GO:0016020">
    <property type="term" value="C:membrane"/>
    <property type="evidence" value="ECO:0007669"/>
    <property type="project" value="UniProtKB-SubCell"/>
</dbReference>
<dbReference type="PANTHER" id="PTHR22950:SF461">
    <property type="entry name" value="AMINO ACID TRANSPORTER TRANSMEMBRANE DOMAIN-CONTAINING PROTEIN"/>
    <property type="match status" value="1"/>
</dbReference>
<dbReference type="AlphaFoldDB" id="A0A7S3NPD2"/>
<feature type="transmembrane region" description="Helical" evidence="5">
    <location>
        <begin position="144"/>
        <end position="166"/>
    </location>
</feature>
<accession>A0A7S3NPD2</accession>
<feature type="transmembrane region" description="Helical" evidence="5">
    <location>
        <begin position="294"/>
        <end position="313"/>
    </location>
</feature>
<protein>
    <recommendedName>
        <fullName evidence="6">Amino acid transporter transmembrane domain-containing protein</fullName>
    </recommendedName>
</protein>
<evidence type="ECO:0000256" key="1">
    <source>
        <dbReference type="ARBA" id="ARBA00004141"/>
    </source>
</evidence>
<dbReference type="Pfam" id="PF01490">
    <property type="entry name" value="Aa_trans"/>
    <property type="match status" value="1"/>
</dbReference>
<evidence type="ECO:0000256" key="2">
    <source>
        <dbReference type="ARBA" id="ARBA00022692"/>
    </source>
</evidence>
<feature type="transmembrane region" description="Helical" evidence="5">
    <location>
        <begin position="172"/>
        <end position="194"/>
    </location>
</feature>
<feature type="domain" description="Amino acid transporter transmembrane" evidence="6">
    <location>
        <begin position="37"/>
        <end position="421"/>
    </location>
</feature>
<dbReference type="GO" id="GO:0015179">
    <property type="term" value="F:L-amino acid transmembrane transporter activity"/>
    <property type="evidence" value="ECO:0007669"/>
    <property type="project" value="TreeGrafter"/>
</dbReference>
<feature type="transmembrane region" description="Helical" evidence="5">
    <location>
        <begin position="65"/>
        <end position="84"/>
    </location>
</feature>
<gene>
    <name evidence="7" type="ORF">ALAG00032_LOCUS14239</name>
</gene>
<feature type="transmembrane region" description="Helical" evidence="5">
    <location>
        <begin position="252"/>
        <end position="274"/>
    </location>
</feature>
<dbReference type="InterPro" id="IPR013057">
    <property type="entry name" value="AA_transpt_TM"/>
</dbReference>
<evidence type="ECO:0000256" key="4">
    <source>
        <dbReference type="ARBA" id="ARBA00023136"/>
    </source>
</evidence>
<feature type="transmembrane region" description="Helical" evidence="5">
    <location>
        <begin position="117"/>
        <end position="137"/>
    </location>
</feature>
<evidence type="ECO:0000256" key="5">
    <source>
        <dbReference type="SAM" id="Phobius"/>
    </source>
</evidence>
<feature type="transmembrane region" description="Helical" evidence="5">
    <location>
        <begin position="367"/>
        <end position="389"/>
    </location>
</feature>
<evidence type="ECO:0000256" key="3">
    <source>
        <dbReference type="ARBA" id="ARBA00022989"/>
    </source>
</evidence>
<comment type="subcellular location">
    <subcellularLocation>
        <location evidence="1">Membrane</location>
        <topology evidence="1">Multi-pass membrane protein</topology>
    </subcellularLocation>
</comment>
<feature type="transmembrane region" description="Helical" evidence="5">
    <location>
        <begin position="39"/>
        <end position="59"/>
    </location>
</feature>
<proteinExistence type="predicted"/>
<keyword evidence="4 5" id="KW-0472">Membrane</keyword>
<feature type="transmembrane region" description="Helical" evidence="5">
    <location>
        <begin position="91"/>
        <end position="111"/>
    </location>
</feature>